<dbReference type="EMBL" id="BAABKX010000030">
    <property type="protein sequence ID" value="GAA5066200.1"/>
    <property type="molecule type" value="Genomic_DNA"/>
</dbReference>
<comment type="similarity">
    <text evidence="2">Belongs to the glycosyl hydrolase 2 family.</text>
</comment>
<dbReference type="AlphaFoldDB" id="A0AAV3USC3"/>
<dbReference type="InterPro" id="IPR013320">
    <property type="entry name" value="ConA-like_dom_sf"/>
</dbReference>
<dbReference type="Gene3D" id="2.60.120.200">
    <property type="match status" value="1"/>
</dbReference>
<dbReference type="InterPro" id="IPR050347">
    <property type="entry name" value="Bact_Beta-galactosidase"/>
</dbReference>
<gene>
    <name evidence="9" type="ORF">GCM10025751_57880</name>
</gene>
<reference evidence="9 10" key="1">
    <citation type="journal article" date="2019" name="Int. J. Syst. Evol. Microbiol.">
        <title>The Global Catalogue of Microorganisms (GCM) 10K type strain sequencing project: providing services to taxonomists for standard genome sequencing and annotation.</title>
        <authorList>
            <consortium name="The Broad Institute Genomics Platform"/>
            <consortium name="The Broad Institute Genome Sequencing Center for Infectious Disease"/>
            <person name="Wu L."/>
            <person name="Ma J."/>
        </authorList>
    </citation>
    <scope>NUCLEOTIDE SEQUENCE [LARGE SCALE GENOMIC DNA]</scope>
    <source>
        <strain evidence="9 10">JCM 17504</strain>
    </source>
</reference>
<dbReference type="GO" id="GO:0004565">
    <property type="term" value="F:beta-galactosidase activity"/>
    <property type="evidence" value="ECO:0007669"/>
    <property type="project" value="UniProtKB-EC"/>
</dbReference>
<dbReference type="Gene3D" id="2.60.40.10">
    <property type="entry name" value="Immunoglobulins"/>
    <property type="match status" value="2"/>
</dbReference>
<keyword evidence="5" id="KW-0378">Hydrolase</keyword>
<accession>A0AAV3USC3</accession>
<dbReference type="InterPro" id="IPR006558">
    <property type="entry name" value="LamG-like"/>
</dbReference>
<dbReference type="PANTHER" id="PTHR46323">
    <property type="entry name" value="BETA-GALACTOSIDASE"/>
    <property type="match status" value="1"/>
</dbReference>
<evidence type="ECO:0000256" key="6">
    <source>
        <dbReference type="ARBA" id="ARBA00023157"/>
    </source>
</evidence>
<name>A0AAV3USC3_9EURY</name>
<dbReference type="InterPro" id="IPR006104">
    <property type="entry name" value="Glyco_hydro_2_N"/>
</dbReference>
<dbReference type="InterPro" id="IPR006103">
    <property type="entry name" value="Glyco_hydro_2_cat"/>
</dbReference>
<dbReference type="InterPro" id="IPR032312">
    <property type="entry name" value="LacZ_4"/>
</dbReference>
<keyword evidence="6" id="KW-1015">Disulfide bond</keyword>
<keyword evidence="10" id="KW-1185">Reference proteome</keyword>
<evidence type="ECO:0000313" key="10">
    <source>
        <dbReference type="Proteomes" id="UP001501729"/>
    </source>
</evidence>
<dbReference type="Pfam" id="PF02836">
    <property type="entry name" value="Glyco_hydro_2_C"/>
    <property type="match status" value="1"/>
</dbReference>
<feature type="domain" description="LamG-like jellyroll fold" evidence="8">
    <location>
        <begin position="638"/>
        <end position="774"/>
    </location>
</feature>
<keyword evidence="4" id="KW-0732">Signal</keyword>
<evidence type="ECO:0000259" key="8">
    <source>
        <dbReference type="SMART" id="SM00560"/>
    </source>
</evidence>
<dbReference type="SUPFAM" id="SSF49303">
    <property type="entry name" value="beta-Galactosidase/glucuronidase domain"/>
    <property type="match status" value="2"/>
</dbReference>
<comment type="caution">
    <text evidence="9">The sequence shown here is derived from an EMBL/GenBank/DDBJ whole genome shotgun (WGS) entry which is preliminary data.</text>
</comment>
<dbReference type="SUPFAM" id="SSF51445">
    <property type="entry name" value="(Trans)glycosidases"/>
    <property type="match status" value="1"/>
</dbReference>
<dbReference type="InterPro" id="IPR006101">
    <property type="entry name" value="Glyco_hydro_2"/>
</dbReference>
<organism evidence="9 10">
    <name type="scientific">Haladaptatus pallidirubidus</name>
    <dbReference type="NCBI Taxonomy" id="1008152"/>
    <lineage>
        <taxon>Archaea</taxon>
        <taxon>Methanobacteriati</taxon>
        <taxon>Methanobacteriota</taxon>
        <taxon>Stenosarchaea group</taxon>
        <taxon>Halobacteria</taxon>
        <taxon>Halobacteriales</taxon>
        <taxon>Haladaptataceae</taxon>
        <taxon>Haladaptatus</taxon>
    </lineage>
</organism>
<sequence length="957" mass="108555">MTPGDVPLDKYIENPELVEENQEPGHVPTIPYPSVKSALNQDRVNKSPLQRWRQSPHFESLNGDWNFHWALNPANAPSEFDGTDLWDTVTVPRVWQADGFGHAMYRNITLDLYPYDPPNVPNDINPVGTYQRTFTVPNSWTEGRRTFLRFDGVKSAYFVWINGEYVGFDKGSMTAAEFDVTDNLQPGANEIGVQVFRWSDGSYLENQDMWHFAGIFRDVSLYSTPNAHLRDYFLQPSLDSNYKNGALHVDAEIANYGDSADTYELQTYLFDPDYQPVKTASKTVDVPADDSAGVSFSIDVASPAKWSAEYPNLYRVGFELRQSGSQSATEAQLAKFGFRKYEIIDGQIHVNGEPVNFKGVNLHEHHPKFGRTMAENLRREEFERLKQFNVNALRNSHYPRGPEFYEFADEFGFYVCDEVNAETHQNPDLVNEYPAFHTQFMNRFRRMVQQWKNQASIFMWSTGNEAGLGPAHFHMAEYIEGGDVDGDGDAGAGVDPTRFLYHQANNGGVAPYADVIGPRYVSPSDLVDIAEDEDEQRPAVMGEYNHAMGNSLGLVERFWEVIEEHDQLQGGFIWDWVNQRLDEDYTITPDATEYGNDGVFHGEPTVVNTDAGDPAIELSGLDDWIEFYRDPSLDITEPGLTLEVEVQPRQPWTGSDAFLTKGDHQYGLKMSDESTLQFFIYDPEEEWVTVESTVPDDWYGNWHHVVGVHTGSELQLYVDGKQLASTPHDGSINHNPQPVNVGRNADKHRANWDGWLSNARYRRAAIHDRGFVADELRLNRSRPDESTVLWLDFEVFETDGTFRSYGVDPFCCNGLVDADRVPQPELWQLKKAHQPIRLRGANLTAGLVEVTNHYNFTDLSALDVHWELCEGGDVLQQGALDVALEPNDTTTVEIPFDQPEFEPGADYWLVVSFHLAEDTWYADVGHEVAFEQFEVPFDVPTPTLELVSEMSTISVNE</sequence>
<evidence type="ECO:0000256" key="2">
    <source>
        <dbReference type="ARBA" id="ARBA00007401"/>
    </source>
</evidence>
<dbReference type="PANTHER" id="PTHR46323:SF2">
    <property type="entry name" value="BETA-GALACTOSIDASE"/>
    <property type="match status" value="1"/>
</dbReference>
<dbReference type="Pfam" id="PF00703">
    <property type="entry name" value="Glyco_hydro_2"/>
    <property type="match status" value="1"/>
</dbReference>
<dbReference type="Pfam" id="PF13385">
    <property type="entry name" value="Laminin_G_3"/>
    <property type="match status" value="1"/>
</dbReference>
<dbReference type="Proteomes" id="UP001501729">
    <property type="component" value="Unassembled WGS sequence"/>
</dbReference>
<dbReference type="SMART" id="SM00560">
    <property type="entry name" value="LamGL"/>
    <property type="match status" value="1"/>
</dbReference>
<evidence type="ECO:0000256" key="5">
    <source>
        <dbReference type="ARBA" id="ARBA00022801"/>
    </source>
</evidence>
<dbReference type="InterPro" id="IPR008979">
    <property type="entry name" value="Galactose-bd-like_sf"/>
</dbReference>
<proteinExistence type="inferred from homology"/>
<keyword evidence="7" id="KW-0326">Glycosidase</keyword>
<dbReference type="Gene3D" id="2.60.120.260">
    <property type="entry name" value="Galactose-binding domain-like"/>
    <property type="match status" value="1"/>
</dbReference>
<dbReference type="Pfam" id="PF02837">
    <property type="entry name" value="Glyco_hydro_2_N"/>
    <property type="match status" value="1"/>
</dbReference>
<dbReference type="InterPro" id="IPR006102">
    <property type="entry name" value="Ig-like_GH2"/>
</dbReference>
<evidence type="ECO:0000313" key="9">
    <source>
        <dbReference type="EMBL" id="GAA5066200.1"/>
    </source>
</evidence>
<protein>
    <recommendedName>
        <fullName evidence="3">beta-galactosidase</fullName>
        <ecNumber evidence="3">3.2.1.23</ecNumber>
    </recommendedName>
</protein>
<evidence type="ECO:0000256" key="4">
    <source>
        <dbReference type="ARBA" id="ARBA00022729"/>
    </source>
</evidence>
<dbReference type="SUPFAM" id="SSF49785">
    <property type="entry name" value="Galactose-binding domain-like"/>
    <property type="match status" value="1"/>
</dbReference>
<dbReference type="InterPro" id="IPR013783">
    <property type="entry name" value="Ig-like_fold"/>
</dbReference>
<dbReference type="GO" id="GO:0009341">
    <property type="term" value="C:beta-galactosidase complex"/>
    <property type="evidence" value="ECO:0007669"/>
    <property type="project" value="TreeGrafter"/>
</dbReference>
<evidence type="ECO:0000256" key="3">
    <source>
        <dbReference type="ARBA" id="ARBA00012756"/>
    </source>
</evidence>
<dbReference type="EC" id="3.2.1.23" evidence="3"/>
<dbReference type="Gene3D" id="3.20.20.80">
    <property type="entry name" value="Glycosidases"/>
    <property type="match status" value="1"/>
</dbReference>
<dbReference type="SUPFAM" id="SSF49899">
    <property type="entry name" value="Concanavalin A-like lectins/glucanases"/>
    <property type="match status" value="1"/>
</dbReference>
<evidence type="ECO:0000256" key="7">
    <source>
        <dbReference type="ARBA" id="ARBA00023295"/>
    </source>
</evidence>
<dbReference type="Pfam" id="PF16353">
    <property type="entry name" value="LacZ_4"/>
    <property type="match status" value="1"/>
</dbReference>
<comment type="catalytic activity">
    <reaction evidence="1">
        <text>Hydrolysis of terminal non-reducing beta-D-galactose residues in beta-D-galactosides.</text>
        <dbReference type="EC" id="3.2.1.23"/>
    </reaction>
</comment>
<dbReference type="GO" id="GO:0005990">
    <property type="term" value="P:lactose catabolic process"/>
    <property type="evidence" value="ECO:0007669"/>
    <property type="project" value="TreeGrafter"/>
</dbReference>
<dbReference type="PRINTS" id="PR00132">
    <property type="entry name" value="GLHYDRLASE2"/>
</dbReference>
<dbReference type="InterPro" id="IPR017853">
    <property type="entry name" value="GH"/>
</dbReference>
<dbReference type="InterPro" id="IPR036156">
    <property type="entry name" value="Beta-gal/glucu_dom_sf"/>
</dbReference>
<evidence type="ECO:0000256" key="1">
    <source>
        <dbReference type="ARBA" id="ARBA00001412"/>
    </source>
</evidence>